<accession>A0A9P4XEY7</accession>
<sequence>MTTLDALKRALRQKATFPTQPLSDEQYSAGFDILLQGPGWKTYQDFIFPQLSQVLTPLFNSRIRISVLEIGPGPKSVLGYLPDDQRRKINKYAAFEPNSLYATELQEWLETESPLPCLESHPDIYRVPFTLDSTVTDANDGQEKFDVVLFCHSMYGMKPKRKFIERALEMLAVQPEGGVVVVFHRDGVDFDGLICHKTASFPSGTVRVADNDKMLDRFSSFIAGFVMQDKDADEAVHVEWRKVCRDLGRRQEAHPGHLLFGVPEIMVAFNHHATMLPELTAQVSLAKEDRTVKNWEARLHRPASILRPTKIQHVQKCVQWALKHGVGLTVIGGSHSGHCLWPNVVAVDMEAFDQVHVQAPKGNRTDPDFSSDSLIIAEAGCKAGDIVRAAMAAGLTVPLGARPSVGAGLWLQGGLGHLARLRGLACDSVVGFIMVSVDSAQILCVGHVPNEYWPTSGVRPENEAELLWAMKGAGTNFGIVTSVIFKAYPAPVYTVRNWIMPLNENVEAQRRLTEFDRLIASHLPRNCSADAYLYCDAGGLQLGITTIEACTAKSVSETPTLANTILGPECNLKVVDGVGLFDAEMYVSGMHGGHGGGKTSSFKRCLFLKDIGAADVSAILVAAIESRPTALCYLHLLQGGGAVADVVPDATAFGCRDWDFACVVTGVWPRHQDGTETAQAAVQWVYHVARALLPLASGVYGADLGPDPRDADLAEKAFGPNRPRLARLKRRADPCKVLAYACPLPEAPMGPKLIVLVTGEHGAGKDYCADVWASVFNTSSPNISKARVASISDVTKREYATAIGADLDALLQDRAYKEQHRPALTAFFQDQVRQRPRLPEEHFLDIVHGAVDVDVLLITGMRDEAPVAALSHLVPDSRVLEVRVKSRGETRRARGSCQIGDGVVDQKNKDGINGTNGGRDLDWCPSLIFYNDTPGSEMVEQYVQRRLLPFFSEDLQQLVNMVRSVPDFPRPGIEFRHLLDISQQPGGLKLCTSLFQSHFAGGGSKIEAVVCCEAGGFIFASALASEIDLPLVLIREAGKLPPPVVSVVKRPSHISHSTPNSSREKKMEMERDAIRSGASVLVVDDVLATGETLCAVLQLLSEAGVSADHISVMVVAEFPVHRGRELMRRCGFGRPKWQPHVSINPDVVSLDQIWPEQATAKLRVVSKRQHSTDSISPNTTRLNQASLTRLFTMGSTSQPSQSRPPLETLSIKQLLRLHPRDKLLVHPLEWTGRHVEVLQCSFEDSLPPPPSQEGLDEVDGIPATKGYIYSMRKMAANEVWLRRDAAIRYIVGSEDCPLRPYGHGNKAALEKGKAPIAFVCIDCERIKSLRYEQMLPYRGKRFSKQTNGIYDRHVKRVTPPNRLHDPYIVALLLAVAYNQRYRTRPSRGPGSTFWPQVVVTDREDEYVHLFAAHISSNYLNKFDFPYRQPAKSAQQPLLIHHIRVPLEPYDTFRPRLLPILLHPANYYK</sequence>
<keyword evidence="4" id="KW-0560">Oxidoreductase</keyword>
<dbReference type="Proteomes" id="UP000801864">
    <property type="component" value="Unassembled WGS sequence"/>
</dbReference>
<proteinExistence type="inferred from homology"/>
<dbReference type="InterPro" id="IPR016166">
    <property type="entry name" value="FAD-bd_PCMH"/>
</dbReference>
<dbReference type="EMBL" id="QLNT01000008">
    <property type="protein sequence ID" value="KAF3072606.1"/>
    <property type="molecule type" value="Genomic_DNA"/>
</dbReference>
<feature type="domain" description="FAD-binding PCMH-type" evidence="5">
    <location>
        <begin position="298"/>
        <end position="490"/>
    </location>
</feature>
<organism evidence="6 7">
    <name type="scientific">Trichoderma lentiforme</name>
    <dbReference type="NCBI Taxonomy" id="1567552"/>
    <lineage>
        <taxon>Eukaryota</taxon>
        <taxon>Fungi</taxon>
        <taxon>Dikarya</taxon>
        <taxon>Ascomycota</taxon>
        <taxon>Pezizomycotina</taxon>
        <taxon>Sordariomycetes</taxon>
        <taxon>Hypocreomycetidae</taxon>
        <taxon>Hypocreales</taxon>
        <taxon>Hypocreaceae</taxon>
        <taxon>Trichoderma</taxon>
    </lineage>
</organism>
<dbReference type="PANTHER" id="PTHR42973:SF25">
    <property type="entry name" value="PHOSPHOMEVALONATE KINASE"/>
    <property type="match status" value="1"/>
</dbReference>
<evidence type="ECO:0000256" key="2">
    <source>
        <dbReference type="ARBA" id="ARBA00022630"/>
    </source>
</evidence>
<evidence type="ECO:0000256" key="3">
    <source>
        <dbReference type="ARBA" id="ARBA00022827"/>
    </source>
</evidence>
<dbReference type="GO" id="GO:0005737">
    <property type="term" value="C:cytoplasm"/>
    <property type="evidence" value="ECO:0007669"/>
    <property type="project" value="InterPro"/>
</dbReference>
<comment type="caution">
    <text evidence="6">The sequence shown here is derived from an EMBL/GenBank/DDBJ whole genome shotgun (WGS) entry which is preliminary data.</text>
</comment>
<keyword evidence="6" id="KW-0328">Glycosyltransferase</keyword>
<keyword evidence="6" id="KW-0808">Transferase</keyword>
<dbReference type="PROSITE" id="PS51387">
    <property type="entry name" value="FAD_PCMH"/>
    <property type="match status" value="1"/>
</dbReference>
<dbReference type="GO" id="GO:0004631">
    <property type="term" value="F:phosphomevalonate kinase activity"/>
    <property type="evidence" value="ECO:0007669"/>
    <property type="project" value="InterPro"/>
</dbReference>
<evidence type="ECO:0000256" key="1">
    <source>
        <dbReference type="ARBA" id="ARBA00005466"/>
    </source>
</evidence>
<comment type="similarity">
    <text evidence="1">Belongs to the oxygen-dependent FAD-linked oxidoreductase family.</text>
</comment>
<dbReference type="Pfam" id="PF00156">
    <property type="entry name" value="Pribosyltran"/>
    <property type="match status" value="1"/>
</dbReference>
<dbReference type="GO" id="GO:0016757">
    <property type="term" value="F:glycosyltransferase activity"/>
    <property type="evidence" value="ECO:0007669"/>
    <property type="project" value="UniProtKB-KW"/>
</dbReference>
<dbReference type="Gene3D" id="3.30.465.10">
    <property type="match status" value="1"/>
</dbReference>
<keyword evidence="2" id="KW-0285">Flavoprotein</keyword>
<name>A0A9P4XEY7_9HYPO</name>
<dbReference type="InterPro" id="IPR005919">
    <property type="entry name" value="Pmev_kin_anim"/>
</dbReference>
<gene>
    <name evidence="6" type="ORF">CFAM422_005310</name>
</gene>
<dbReference type="Gene3D" id="3.40.50.300">
    <property type="entry name" value="P-loop containing nucleotide triphosphate hydrolases"/>
    <property type="match status" value="1"/>
</dbReference>
<dbReference type="InterPro" id="IPR000836">
    <property type="entry name" value="PRTase_dom"/>
</dbReference>
<dbReference type="SUPFAM" id="SSF56176">
    <property type="entry name" value="FAD-binding/transporter-associated domain-like"/>
    <property type="match status" value="1"/>
</dbReference>
<reference evidence="6 7" key="1">
    <citation type="submission" date="2018-06" db="EMBL/GenBank/DDBJ databases">
        <title>Genome analysis of cellulolytic fungus Trichoderma lentiforme CFAM-422.</title>
        <authorList>
            <person name="Steindorff A.S."/>
            <person name="Formighieri E.F."/>
            <person name="Midorikawa G.E.O."/>
            <person name="Tamietti M.S."/>
            <person name="Ramos E.Z."/>
            <person name="Silva A.S."/>
            <person name="Bon E.P.S."/>
            <person name="Mendes T.D."/>
            <person name="Damaso M.C.T."/>
            <person name="Favaro L.C.L."/>
        </authorList>
    </citation>
    <scope>NUCLEOTIDE SEQUENCE [LARGE SCALE GENOMIC DNA]</scope>
    <source>
        <strain evidence="6 7">CFAM-422</strain>
    </source>
</reference>
<dbReference type="InterPro" id="IPR027417">
    <property type="entry name" value="P-loop_NTPase"/>
</dbReference>
<evidence type="ECO:0000259" key="5">
    <source>
        <dbReference type="PROSITE" id="PS51387"/>
    </source>
</evidence>
<protein>
    <submittedName>
        <fullName evidence="6">Adenine phosphoribosyltransferase</fullName>
    </submittedName>
</protein>
<dbReference type="GO" id="GO:0016491">
    <property type="term" value="F:oxidoreductase activity"/>
    <property type="evidence" value="ECO:0007669"/>
    <property type="project" value="UniProtKB-KW"/>
</dbReference>
<evidence type="ECO:0000313" key="6">
    <source>
        <dbReference type="EMBL" id="KAF3072606.1"/>
    </source>
</evidence>
<dbReference type="InterPro" id="IPR036318">
    <property type="entry name" value="FAD-bd_PCMH-like_sf"/>
</dbReference>
<dbReference type="Pfam" id="PF01565">
    <property type="entry name" value="FAD_binding_4"/>
    <property type="match status" value="1"/>
</dbReference>
<dbReference type="SUPFAM" id="SSF53271">
    <property type="entry name" value="PRTase-like"/>
    <property type="match status" value="1"/>
</dbReference>
<dbReference type="Pfam" id="PF04275">
    <property type="entry name" value="P-mevalo_kinase"/>
    <property type="match status" value="1"/>
</dbReference>
<evidence type="ECO:0000256" key="4">
    <source>
        <dbReference type="ARBA" id="ARBA00023002"/>
    </source>
</evidence>
<dbReference type="InterPro" id="IPR016169">
    <property type="entry name" value="FAD-bd_PCMH_sub2"/>
</dbReference>
<dbReference type="GO" id="GO:0071949">
    <property type="term" value="F:FAD binding"/>
    <property type="evidence" value="ECO:0007669"/>
    <property type="project" value="InterPro"/>
</dbReference>
<dbReference type="PANTHER" id="PTHR42973">
    <property type="entry name" value="BINDING OXIDOREDUCTASE, PUTATIVE (AFU_ORTHOLOGUE AFUA_1G17690)-RELATED"/>
    <property type="match status" value="1"/>
</dbReference>
<dbReference type="Gene3D" id="3.40.50.150">
    <property type="entry name" value="Vaccinia Virus protein VP39"/>
    <property type="match status" value="1"/>
</dbReference>
<dbReference type="GO" id="GO:0006695">
    <property type="term" value="P:cholesterol biosynthetic process"/>
    <property type="evidence" value="ECO:0007669"/>
    <property type="project" value="InterPro"/>
</dbReference>
<dbReference type="Gene3D" id="3.40.462.20">
    <property type="match status" value="1"/>
</dbReference>
<dbReference type="InterPro" id="IPR006094">
    <property type="entry name" value="Oxid_FAD_bind_N"/>
</dbReference>
<dbReference type="InterPro" id="IPR050416">
    <property type="entry name" value="FAD-linked_Oxidoreductase"/>
</dbReference>
<dbReference type="InterPro" id="IPR029063">
    <property type="entry name" value="SAM-dependent_MTases_sf"/>
</dbReference>
<keyword evidence="3" id="KW-0274">FAD</keyword>
<keyword evidence="7" id="KW-1185">Reference proteome</keyword>
<dbReference type="CDD" id="cd06223">
    <property type="entry name" value="PRTases_typeI"/>
    <property type="match status" value="1"/>
</dbReference>
<evidence type="ECO:0000313" key="7">
    <source>
        <dbReference type="Proteomes" id="UP000801864"/>
    </source>
</evidence>
<dbReference type="Gene3D" id="3.40.50.2020">
    <property type="match status" value="1"/>
</dbReference>
<dbReference type="InterPro" id="IPR029057">
    <property type="entry name" value="PRTase-like"/>
</dbReference>